<evidence type="ECO:0000313" key="2">
    <source>
        <dbReference type="Proteomes" id="UP000182062"/>
    </source>
</evidence>
<protein>
    <submittedName>
        <fullName evidence="1">Uncharacterized protein</fullName>
    </submittedName>
</protein>
<reference evidence="1 2" key="1">
    <citation type="submission" date="2016-09" db="EMBL/GenBank/DDBJ databases">
        <title>Bacillus aquimaris SAMM genome sequence reveals colonization and biosurfactant production capacities.</title>
        <authorList>
            <person name="Waghmode S.R."/>
            <person name="Suryavanshi M.V."/>
        </authorList>
    </citation>
    <scope>NUCLEOTIDE SEQUENCE [LARGE SCALE GENOMIC DNA]</scope>
    <source>
        <strain evidence="1 2">SAMM</strain>
    </source>
</reference>
<sequence length="63" mass="6855">MEWAVSSIPAVAASELQILRGSGPGLDGLGQDPAVKVFRQVARILVKVDRKFQMWIVFLKSGS</sequence>
<dbReference type="EMBL" id="MINN01000150">
    <property type="protein sequence ID" value="OIU66899.1"/>
    <property type="molecule type" value="Genomic_DNA"/>
</dbReference>
<gene>
    <name evidence="1" type="ORF">BHE18_13385</name>
</gene>
<evidence type="ECO:0000313" key="1">
    <source>
        <dbReference type="EMBL" id="OIU66899.1"/>
    </source>
</evidence>
<organism evidence="1 2">
    <name type="scientific">Rossellomorea aquimaris</name>
    <dbReference type="NCBI Taxonomy" id="189382"/>
    <lineage>
        <taxon>Bacteria</taxon>
        <taxon>Bacillati</taxon>
        <taxon>Bacillota</taxon>
        <taxon>Bacilli</taxon>
        <taxon>Bacillales</taxon>
        <taxon>Bacillaceae</taxon>
        <taxon>Rossellomorea</taxon>
    </lineage>
</organism>
<dbReference type="Proteomes" id="UP000182062">
    <property type="component" value="Unassembled WGS sequence"/>
</dbReference>
<keyword evidence="2" id="KW-1185">Reference proteome</keyword>
<accession>A0A1J6WF43</accession>
<name>A0A1J6WF43_9BACI</name>
<comment type="caution">
    <text evidence="1">The sequence shown here is derived from an EMBL/GenBank/DDBJ whole genome shotgun (WGS) entry which is preliminary data.</text>
</comment>
<dbReference type="AlphaFoldDB" id="A0A1J6WF43"/>
<proteinExistence type="predicted"/>